<dbReference type="EMBL" id="JO843972">
    <property type="protein sequence ID" value="AEO35589.1"/>
    <property type="molecule type" value="mRNA"/>
</dbReference>
<accession>G3MQ21</accession>
<feature type="region of interest" description="Disordered" evidence="1">
    <location>
        <begin position="150"/>
        <end position="232"/>
    </location>
</feature>
<feature type="compositionally biased region" description="Low complexity" evidence="1">
    <location>
        <begin position="194"/>
        <end position="206"/>
    </location>
</feature>
<keyword evidence="2" id="KW-0812">Transmembrane</keyword>
<keyword evidence="2" id="KW-0472">Membrane</keyword>
<feature type="transmembrane region" description="Helical" evidence="2">
    <location>
        <begin position="12"/>
        <end position="35"/>
    </location>
</feature>
<evidence type="ECO:0000313" key="3">
    <source>
        <dbReference type="EMBL" id="AEO35589.1"/>
    </source>
</evidence>
<reference evidence="3" key="1">
    <citation type="journal article" date="2011" name="PLoS ONE">
        <title>A deep insight into the sialotranscriptome of the gulf coast tick, Amblyomma maculatum.</title>
        <authorList>
            <person name="Karim S."/>
            <person name="Singh P."/>
            <person name="Ribeiro J.M."/>
        </authorList>
    </citation>
    <scope>NUCLEOTIDE SEQUENCE</scope>
    <source>
        <tissue evidence="3">Salivary gland</tissue>
    </source>
</reference>
<sequence>MLDAGRRGFIVKITYCAFFLFKLCAGGLFSGALVYPKIMEGRADDGSILLLVEEDFTVYLDKSDVLAQDFNVTIENDTYSDTVVLNGADLQKDLYHNSDNYSSLVVRRKQRVWEVEGIVNHEFRIRPVNGAERAPDGTVLHKVVKVEERSTEDSMLIRSETDGTSSGSSTGSEADGTAAGSGAGTGSEAGGTSSGSSTGSGTSDTAPGSNSEQTAKKMRISSILSVSNSASL</sequence>
<name>G3MQ21_AMBMU</name>
<proteinExistence type="evidence at transcript level"/>
<feature type="compositionally biased region" description="Low complexity" evidence="1">
    <location>
        <begin position="220"/>
        <end position="232"/>
    </location>
</feature>
<feature type="compositionally biased region" description="Gly residues" evidence="1">
    <location>
        <begin position="179"/>
        <end position="193"/>
    </location>
</feature>
<protein>
    <submittedName>
        <fullName evidence="3">Uncharacterized protein</fullName>
    </submittedName>
</protein>
<organism evidence="3">
    <name type="scientific">Amblyomma maculatum</name>
    <name type="common">Gulf Coast tick</name>
    <dbReference type="NCBI Taxonomy" id="34609"/>
    <lineage>
        <taxon>Eukaryota</taxon>
        <taxon>Metazoa</taxon>
        <taxon>Ecdysozoa</taxon>
        <taxon>Arthropoda</taxon>
        <taxon>Chelicerata</taxon>
        <taxon>Arachnida</taxon>
        <taxon>Acari</taxon>
        <taxon>Parasitiformes</taxon>
        <taxon>Ixodida</taxon>
        <taxon>Ixodoidea</taxon>
        <taxon>Ixodidae</taxon>
        <taxon>Amblyomminae</taxon>
        <taxon>Amblyomma</taxon>
    </lineage>
</organism>
<feature type="compositionally biased region" description="Low complexity" evidence="1">
    <location>
        <begin position="162"/>
        <end position="178"/>
    </location>
</feature>
<evidence type="ECO:0000256" key="2">
    <source>
        <dbReference type="SAM" id="Phobius"/>
    </source>
</evidence>
<dbReference type="AlphaFoldDB" id="G3MQ21"/>
<keyword evidence="2" id="KW-1133">Transmembrane helix</keyword>
<evidence type="ECO:0000256" key="1">
    <source>
        <dbReference type="SAM" id="MobiDB-lite"/>
    </source>
</evidence>